<evidence type="ECO:0000313" key="1">
    <source>
        <dbReference type="EMBL" id="MBN8662433.1"/>
    </source>
</evidence>
<organism evidence="1 2">
    <name type="scientific">Candidatus Obscuribacter phosphatis</name>
    <dbReference type="NCBI Taxonomy" id="1906157"/>
    <lineage>
        <taxon>Bacteria</taxon>
        <taxon>Bacillati</taxon>
        <taxon>Candidatus Melainabacteria</taxon>
        <taxon>Candidatus Obscuribacterales</taxon>
        <taxon>Candidatus Obscuribacteraceae</taxon>
        <taxon>Candidatus Obscuribacter</taxon>
    </lineage>
</organism>
<dbReference type="InterPro" id="IPR023214">
    <property type="entry name" value="HAD_sf"/>
</dbReference>
<dbReference type="Gene3D" id="3.40.50.1000">
    <property type="entry name" value="HAD superfamily/HAD-like"/>
    <property type="match status" value="1"/>
</dbReference>
<dbReference type="AlphaFoldDB" id="A0A8J7PL01"/>
<dbReference type="PIRSF" id="PIRSF030802">
    <property type="entry name" value="UCP030802"/>
    <property type="match status" value="1"/>
</dbReference>
<sequence length="255" mass="27793">MRFALKTSCVAFCDVDDSLITNSRTAPCPQSEPCAVDDKGKVCGYITPRQKALNKLLSQGAVIVPTTARSSKGLAGVQFAFPLSYSIVSFGGLILCPDGDPEPRFYAMIKEGADRYKSVLEDLLALVQREAESRGICLRSRVVVDCELPLYLSVKHNDKSKPGYKEELALIRDLVADFVSAQAPDFAIHLNGNFLAVLPPFLRKEYAVRWFIENIAPGVMSIGFGDSVTDLDFAGECDYVLMPSVSQAFAHLTAA</sequence>
<evidence type="ECO:0008006" key="3">
    <source>
        <dbReference type="Google" id="ProtNLM"/>
    </source>
</evidence>
<comment type="caution">
    <text evidence="1">The sequence shown here is derived from an EMBL/GenBank/DDBJ whole genome shotgun (WGS) entry which is preliminary data.</text>
</comment>
<proteinExistence type="predicted"/>
<dbReference type="InterPro" id="IPR024197">
    <property type="entry name" value="TPP-like"/>
</dbReference>
<dbReference type="Proteomes" id="UP000664277">
    <property type="component" value="Unassembled WGS sequence"/>
</dbReference>
<protein>
    <recommendedName>
        <fullName evidence="3">Sucrose phosphatase-like domain-containing protein</fullName>
    </recommendedName>
</protein>
<reference evidence="1" key="1">
    <citation type="submission" date="2021-02" db="EMBL/GenBank/DDBJ databases">
        <title>Genome-Resolved Metagenomics of a Microbial Community Performing Photosynthetic Biological Nutrient Removal.</title>
        <authorList>
            <person name="Mcdaniel E.A."/>
        </authorList>
    </citation>
    <scope>NUCLEOTIDE SEQUENCE</scope>
    <source>
        <strain evidence="1">UWPOB_OBS1</strain>
    </source>
</reference>
<gene>
    <name evidence="1" type="ORF">J0M35_18835</name>
</gene>
<dbReference type="SUPFAM" id="SSF56784">
    <property type="entry name" value="HAD-like"/>
    <property type="match status" value="1"/>
</dbReference>
<name>A0A8J7PL01_9BACT</name>
<dbReference type="EMBL" id="JAFLCK010000038">
    <property type="protein sequence ID" value="MBN8662433.1"/>
    <property type="molecule type" value="Genomic_DNA"/>
</dbReference>
<accession>A0A8J7PL01</accession>
<dbReference type="InterPro" id="IPR036412">
    <property type="entry name" value="HAD-like_sf"/>
</dbReference>
<evidence type="ECO:0000313" key="2">
    <source>
        <dbReference type="Proteomes" id="UP000664277"/>
    </source>
</evidence>